<feature type="domain" description="Gp5/Type VI secretion system Vgr C-terminal trimerisation" evidence="2">
    <location>
        <begin position="212"/>
        <end position="288"/>
    </location>
</feature>
<dbReference type="OrthoDB" id="5445239at2"/>
<dbReference type="EMBL" id="CP002431">
    <property type="protein sequence ID" value="ADU61497.1"/>
    <property type="molecule type" value="Genomic_DNA"/>
</dbReference>
<evidence type="ECO:0000256" key="1">
    <source>
        <dbReference type="SAM" id="MobiDB-lite"/>
    </source>
</evidence>
<dbReference type="AlphaFoldDB" id="E6VXN9"/>
<dbReference type="SUPFAM" id="SSF69255">
    <property type="entry name" value="gp5 N-terminal domain-like"/>
    <property type="match status" value="1"/>
</dbReference>
<proteinExistence type="predicted"/>
<dbReference type="KEGG" id="das:Daes_0476"/>
<dbReference type="InterPro" id="IPR054030">
    <property type="entry name" value="Gp5_Vgr_C"/>
</dbReference>
<accession>E6VXN9</accession>
<evidence type="ECO:0000313" key="3">
    <source>
        <dbReference type="EMBL" id="ADU61497.1"/>
    </source>
</evidence>
<keyword evidence="4" id="KW-1185">Reference proteome</keyword>
<protein>
    <submittedName>
        <fullName evidence="3">Gp5 domain protein</fullName>
    </submittedName>
</protein>
<sequence>MRKAIEKVILKIFPELSGGLHLDRYARVLAVSDAPAAGGPSERFRPRYAVDLEILTPDGARDEAFPVYEAVPLPVPAGCGQEAGLYAFPEPGALVVIGFAYGRADHPLVRQIYPQGMSLPEVAQGQQRWQQSADVYQGVDQHGNWTRKTGQAISDESLHRAARAVENLDEFSRELRRIHEHSKEVVGGTKTLEALGALRLRSGGSANLVAVDNINFATSRDRTLIVGQDRHEVAGRHMVSLVKGDMEETAHGNRTEDVGGNRTESTGGDHTSDVGGESVETVDGNKTIAALHINLEASTIRLGQPGSGISLLPTIISFMEEIRCALHDIAIHQHNGSVPPDNGGEIDGHSTAVGTLKGNMGTISG</sequence>
<reference evidence="3 4" key="2">
    <citation type="journal article" date="2014" name="Genome Announc.">
        <title>Complete Genome Sequence of the Subsurface, Mesophilic Sulfate-Reducing Bacterium Desulfovibrio aespoeensis Aspo-2.</title>
        <authorList>
            <person name="Pedersen K."/>
            <person name="Bengtsson A."/>
            <person name="Edlund J."/>
            <person name="Rabe L."/>
            <person name="Hazen T."/>
            <person name="Chakraborty R."/>
            <person name="Goodwin L."/>
            <person name="Shapiro N."/>
        </authorList>
    </citation>
    <scope>NUCLEOTIDE SEQUENCE [LARGE SCALE GENOMIC DNA]</scope>
    <source>
        <strain evidence="4">ATCC 700646 / DSM 10631 / Aspo-2</strain>
    </source>
</reference>
<feature type="compositionally biased region" description="Basic and acidic residues" evidence="1">
    <location>
        <begin position="248"/>
        <end position="259"/>
    </location>
</feature>
<reference evidence="4" key="1">
    <citation type="submission" date="2010-12" db="EMBL/GenBank/DDBJ databases">
        <title>Complete sequence of Desulfovibrio aespoeensis Aspo-2.</title>
        <authorList>
            <consortium name="US DOE Joint Genome Institute"/>
            <person name="Lucas S."/>
            <person name="Copeland A."/>
            <person name="Lapidus A."/>
            <person name="Cheng J.-F."/>
            <person name="Goodwin L."/>
            <person name="Pitluck S."/>
            <person name="Chertkov O."/>
            <person name="Misra M."/>
            <person name="Detter J.C."/>
            <person name="Han C."/>
            <person name="Tapia R."/>
            <person name="Land M."/>
            <person name="Hauser L."/>
            <person name="Kyrpides N."/>
            <person name="Ivanova N."/>
            <person name="Ovchinnikova G."/>
            <person name="Pedersen K."/>
            <person name="Jagevall S."/>
            <person name="Hazen T."/>
            <person name="Woyke T."/>
        </authorList>
    </citation>
    <scope>NUCLEOTIDE SEQUENCE [LARGE SCALE GENOMIC DNA]</scope>
    <source>
        <strain evidence="4">ATCC 700646 / DSM 10631 / Aspo-2</strain>
    </source>
</reference>
<dbReference type="Pfam" id="PF22178">
    <property type="entry name" value="Gp5_trimer_C"/>
    <property type="match status" value="1"/>
</dbReference>
<name>E6VXN9_PSEA9</name>
<dbReference type="RefSeq" id="WP_013513434.1">
    <property type="nucleotide sequence ID" value="NC_014844.1"/>
</dbReference>
<dbReference type="eggNOG" id="COG3501">
    <property type="taxonomic scope" value="Bacteria"/>
</dbReference>
<evidence type="ECO:0000313" key="4">
    <source>
        <dbReference type="Proteomes" id="UP000002191"/>
    </source>
</evidence>
<gene>
    <name evidence="3" type="ordered locus">Daes_0476</name>
</gene>
<dbReference type="STRING" id="643562.Daes_0476"/>
<dbReference type="SUPFAM" id="SSF69349">
    <property type="entry name" value="Phage fibre proteins"/>
    <property type="match status" value="1"/>
</dbReference>
<organism evidence="3 4">
    <name type="scientific">Pseudodesulfovibrio aespoeensis (strain ATCC 700646 / DSM 10631 / Aspo-2)</name>
    <name type="common">Desulfovibrio aespoeensis</name>
    <dbReference type="NCBI Taxonomy" id="643562"/>
    <lineage>
        <taxon>Bacteria</taxon>
        <taxon>Pseudomonadati</taxon>
        <taxon>Thermodesulfobacteriota</taxon>
        <taxon>Desulfovibrionia</taxon>
        <taxon>Desulfovibrionales</taxon>
        <taxon>Desulfovibrionaceae</taxon>
    </lineage>
</organism>
<feature type="region of interest" description="Disordered" evidence="1">
    <location>
        <begin position="248"/>
        <end position="278"/>
    </location>
</feature>
<evidence type="ECO:0000259" key="2">
    <source>
        <dbReference type="Pfam" id="PF22178"/>
    </source>
</evidence>
<dbReference type="HOGENOM" id="CLU_057692_0_0_7"/>
<dbReference type="Proteomes" id="UP000002191">
    <property type="component" value="Chromosome"/>
</dbReference>